<evidence type="ECO:0000259" key="1">
    <source>
        <dbReference type="Pfam" id="PF18765"/>
    </source>
</evidence>
<evidence type="ECO:0000313" key="2">
    <source>
        <dbReference type="EMBL" id="KAF7760419.1"/>
    </source>
</evidence>
<protein>
    <recommendedName>
        <fullName evidence="1">Polymerase beta nucleotidyltransferase domain-containing protein</fullName>
    </recommendedName>
</protein>
<feature type="domain" description="Polymerase beta nucleotidyltransferase" evidence="1">
    <location>
        <begin position="23"/>
        <end position="84"/>
    </location>
</feature>
<sequence>MPPTFDNVRQCLAPVWKDEEFKRDILWAGVFGSVARNRAREDSDVDVLIVLKEHLHSPGEPVELRERLAEACAREVSLVCIWQGIDWAWGMIRVEALLSSRTVYGKREDIEHLRQDSMTILKDGLIRFNNMANAVEKLKKCITAAQTFENFIQPSHQSVREECILQLGQVAELLDMPLHHPLCTILVYYVFDQVDPIRTLLAQADFNATILEGWNVADRWETFCVLLQWLVLTWHARGFGFVVAEVEGGTRNSWMGQYLALRDGWSWARVGLPVSSRREAGEIFGDTYCDPKKARGDHIPRASVEAYSTPPIHLPLLHIFHKLWRQRDSGTPGPHSLASVTWAKTHGSLRWEGFHPPLPSIFHKDPRISRGSKSSQSSISHLSTQFPQYLFSARYSATTRMKLASKSS</sequence>
<reference evidence="2 3" key="1">
    <citation type="journal article" name="Sci. Rep.">
        <title>Telomere-to-telomere assembled and centromere annotated genomes of the two main subspecies of the button mushroom Agaricus bisporus reveal especially polymorphic chromosome ends.</title>
        <authorList>
            <person name="Sonnenberg A.S.M."/>
            <person name="Sedaghat-Telgerd N."/>
            <person name="Lavrijssen B."/>
            <person name="Ohm R.A."/>
            <person name="Hendrickx P.M."/>
            <person name="Scholtmeijer K."/>
            <person name="Baars J.J.P."/>
            <person name="van Peer A."/>
        </authorList>
    </citation>
    <scope>NUCLEOTIDE SEQUENCE [LARGE SCALE GENOMIC DNA]</scope>
    <source>
        <strain evidence="2 3">H119_p4</strain>
    </source>
</reference>
<evidence type="ECO:0000313" key="3">
    <source>
        <dbReference type="Proteomes" id="UP000629468"/>
    </source>
</evidence>
<dbReference type="SUPFAM" id="SSF81301">
    <property type="entry name" value="Nucleotidyltransferase"/>
    <property type="match status" value="1"/>
</dbReference>
<dbReference type="Gene3D" id="3.30.460.10">
    <property type="entry name" value="Beta Polymerase, domain 2"/>
    <property type="match status" value="1"/>
</dbReference>
<dbReference type="InterPro" id="IPR043519">
    <property type="entry name" value="NT_sf"/>
</dbReference>
<dbReference type="EMBL" id="JABXXO010000015">
    <property type="protein sequence ID" value="KAF7760419.1"/>
    <property type="molecule type" value="Genomic_DNA"/>
</dbReference>
<dbReference type="Proteomes" id="UP000629468">
    <property type="component" value="Unassembled WGS sequence"/>
</dbReference>
<name>A0A8H7EVU1_AGABI</name>
<dbReference type="Pfam" id="PF18765">
    <property type="entry name" value="Polbeta"/>
    <property type="match status" value="1"/>
</dbReference>
<gene>
    <name evidence="2" type="ORF">Agabi119p4_11095</name>
</gene>
<organism evidence="2 3">
    <name type="scientific">Agaricus bisporus var. burnettii</name>
    <dbReference type="NCBI Taxonomy" id="192524"/>
    <lineage>
        <taxon>Eukaryota</taxon>
        <taxon>Fungi</taxon>
        <taxon>Dikarya</taxon>
        <taxon>Basidiomycota</taxon>
        <taxon>Agaricomycotina</taxon>
        <taxon>Agaricomycetes</taxon>
        <taxon>Agaricomycetidae</taxon>
        <taxon>Agaricales</taxon>
        <taxon>Agaricineae</taxon>
        <taxon>Agaricaceae</taxon>
        <taxon>Agaricus</taxon>
    </lineage>
</organism>
<comment type="caution">
    <text evidence="2">The sequence shown here is derived from an EMBL/GenBank/DDBJ whole genome shotgun (WGS) entry which is preliminary data.</text>
</comment>
<proteinExistence type="predicted"/>
<dbReference type="AlphaFoldDB" id="A0A8H7EVU1"/>
<dbReference type="CDD" id="cd05403">
    <property type="entry name" value="NT_KNTase_like"/>
    <property type="match status" value="1"/>
</dbReference>
<accession>A0A8H7EVU1</accession>
<dbReference type="InterPro" id="IPR041633">
    <property type="entry name" value="Polbeta"/>
</dbReference>